<evidence type="ECO:0000313" key="2">
    <source>
        <dbReference type="Proteomes" id="UP001597453"/>
    </source>
</evidence>
<keyword evidence="2" id="KW-1185">Reference proteome</keyword>
<evidence type="ECO:0000313" key="1">
    <source>
        <dbReference type="EMBL" id="MFD2674986.1"/>
    </source>
</evidence>
<dbReference type="Proteomes" id="UP001597453">
    <property type="component" value="Unassembled WGS sequence"/>
</dbReference>
<sequence>MLASVTIPWGRERLTDKPQGNAWTIDLALLPGNAIPDFVGAQVSIRFMSGATLIGKVSKQSISVRKLNEPTDSTGTREVLIIRVVARDRYGVLATTHITGDAPNDSPWPRGWKPQLARVRAEYIRNKAGIASMEKLPFGELPKLTESAFNNVKQNDGFAWTMQPPYKANEAPNALDMLNSCYAATINGAWPIFYDTGLRTGTPGTPGTLSLRLNRGKIEVAASGCVMWPADRLEIEPGAFPQADFDNRIGTAIVSYTGDEHVHTTSGWQTPYNHAGAAVWNLKESVNTATYDAGTLFFNGGWSKGAINNTDPSGNTVNIGSGANGAHRRAYDLVTWLSSYSTLPRMPVVTISTRTGSVSANAEMFTPRELLTASGTQAIYLAGSKWNNRKDIPRFWQSVGGTYREDGKHAYHDIQLAPIHDTKPRDLRISQLFPPSSTAPLKFDKSLRLSDLSAVTESKL</sequence>
<name>A0ABW5RIQ4_9MICO</name>
<comment type="caution">
    <text evidence="1">The sequence shown here is derived from an EMBL/GenBank/DDBJ whole genome shotgun (WGS) entry which is preliminary data.</text>
</comment>
<reference evidence="2" key="1">
    <citation type="journal article" date="2019" name="Int. J. Syst. Evol. Microbiol.">
        <title>The Global Catalogue of Microorganisms (GCM) 10K type strain sequencing project: providing services to taxonomists for standard genome sequencing and annotation.</title>
        <authorList>
            <consortium name="The Broad Institute Genomics Platform"/>
            <consortium name="The Broad Institute Genome Sequencing Center for Infectious Disease"/>
            <person name="Wu L."/>
            <person name="Ma J."/>
        </authorList>
    </citation>
    <scope>NUCLEOTIDE SEQUENCE [LARGE SCALE GENOMIC DNA]</scope>
    <source>
        <strain evidence="2">TISTR 1511</strain>
    </source>
</reference>
<protein>
    <submittedName>
        <fullName evidence="1">Uncharacterized protein</fullName>
    </submittedName>
</protein>
<proteinExistence type="predicted"/>
<dbReference type="RefSeq" id="WP_159421389.1">
    <property type="nucleotide sequence ID" value="NZ_JBHUNF010000004.1"/>
</dbReference>
<gene>
    <name evidence="1" type="ORF">ACFSUQ_06720</name>
</gene>
<organism evidence="1 2">
    <name type="scientific">Gulosibacter bifidus</name>
    <dbReference type="NCBI Taxonomy" id="272239"/>
    <lineage>
        <taxon>Bacteria</taxon>
        <taxon>Bacillati</taxon>
        <taxon>Actinomycetota</taxon>
        <taxon>Actinomycetes</taxon>
        <taxon>Micrococcales</taxon>
        <taxon>Microbacteriaceae</taxon>
        <taxon>Gulosibacter</taxon>
    </lineage>
</organism>
<accession>A0ABW5RIQ4</accession>
<dbReference type="EMBL" id="JBHUNF010000004">
    <property type="protein sequence ID" value="MFD2674986.1"/>
    <property type="molecule type" value="Genomic_DNA"/>
</dbReference>